<dbReference type="InterPro" id="IPR006578">
    <property type="entry name" value="MADF-dom"/>
</dbReference>
<dbReference type="Proteomes" id="UP000694920">
    <property type="component" value="Unplaced"/>
</dbReference>
<protein>
    <submittedName>
        <fullName evidence="4">Uncharacterized protein LOC112494023 isoform X1</fullName>
    </submittedName>
</protein>
<gene>
    <name evidence="4" type="primary">LOC112494023</name>
</gene>
<feature type="domain" description="MADF" evidence="2">
    <location>
        <begin position="11"/>
        <end position="105"/>
    </location>
</feature>
<dbReference type="PANTHER" id="PTHR21505">
    <property type="entry name" value="MADF DOMAIN-CONTAINING PROTEIN-RELATED"/>
    <property type="match status" value="1"/>
</dbReference>
<proteinExistence type="predicted"/>
<evidence type="ECO:0000313" key="4">
    <source>
        <dbReference type="RefSeq" id="XP_024938534.1"/>
    </source>
</evidence>
<evidence type="ECO:0000256" key="1">
    <source>
        <dbReference type="SAM" id="MobiDB-lite"/>
    </source>
</evidence>
<dbReference type="PANTHER" id="PTHR21505:SF12">
    <property type="entry name" value="MADF DOMAIN-CONTAINING PROTEIN-RELATED"/>
    <property type="match status" value="1"/>
</dbReference>
<accession>A0AAJ7RDB5</accession>
<evidence type="ECO:0000259" key="2">
    <source>
        <dbReference type="PROSITE" id="PS51029"/>
    </source>
</evidence>
<dbReference type="AlphaFoldDB" id="A0AAJ7RDB5"/>
<dbReference type="RefSeq" id="XP_024938534.1">
    <property type="nucleotide sequence ID" value="XM_025082766.1"/>
</dbReference>
<sequence>MECWTDDQLLKLVRLYSRFPNLWDHNEPSYDDLPSRYYSYSRILQGLCMPEHVTVSDVLSQLRKLRRIYVSELRRMDVALKSGRICQPGVVWFEVMHRFLYDHLDADERLARSSNISIHSRGSSSHSWPTCSSQGASQCCEKEEKAEIFQENSSDQRRAQKGHIFFLRAPTTLPLARMNTVYEITKRKGTNLDSEKKSDDNSKCIQCKVFCEEPNIQGKKRRHVACPGTLRIRCKDKFHVDNLDKDQLSSRVSCSKDDGRPYHEMSRTVCRNEGPSKCRSCEEREKNIQMNKVIESCISAARKSLSNIRQQRPELDEHLISRTLQKKDSAEKDEDVQNSSCVSRSRHENTKNVVKCPKEETKVICLGDDMEDHLSTILNDTTIKLCPVDIICNSDASRWSSCKSCSEPTKSVKLPIFAKKGNADSLQEVLEMARIELQDAGTLYNDNSKLIRGSRDGLQVAEEINKEYDWFGTEVATALKKTDRQRAIKLKELILETLHTTESREVDNASELKYNALSNVNSKKIRISAELKEPRYSSESINPIQELETENRVPVLDSLRDIPNSEEQLGDDLNPLTKNTT</sequence>
<name>A0AAJ7RDB5_CEPCN</name>
<dbReference type="GeneID" id="112494023"/>
<dbReference type="PROSITE" id="PS51029">
    <property type="entry name" value="MADF"/>
    <property type="match status" value="1"/>
</dbReference>
<reference evidence="4" key="1">
    <citation type="submission" date="2025-08" db="UniProtKB">
        <authorList>
            <consortium name="RefSeq"/>
        </authorList>
    </citation>
    <scope>IDENTIFICATION</scope>
</reference>
<dbReference type="KEGG" id="ccin:112494023"/>
<keyword evidence="3" id="KW-1185">Reference proteome</keyword>
<feature type="region of interest" description="Disordered" evidence="1">
    <location>
        <begin position="560"/>
        <end position="581"/>
    </location>
</feature>
<organism evidence="3 4">
    <name type="scientific">Cephus cinctus</name>
    <name type="common">Wheat stem sawfly</name>
    <dbReference type="NCBI Taxonomy" id="211228"/>
    <lineage>
        <taxon>Eukaryota</taxon>
        <taxon>Metazoa</taxon>
        <taxon>Ecdysozoa</taxon>
        <taxon>Arthropoda</taxon>
        <taxon>Hexapoda</taxon>
        <taxon>Insecta</taxon>
        <taxon>Pterygota</taxon>
        <taxon>Neoptera</taxon>
        <taxon>Endopterygota</taxon>
        <taxon>Hymenoptera</taxon>
        <taxon>Cephoidea</taxon>
        <taxon>Cephidae</taxon>
        <taxon>Cephus</taxon>
    </lineage>
</organism>
<feature type="region of interest" description="Disordered" evidence="1">
    <location>
        <begin position="323"/>
        <end position="344"/>
    </location>
</feature>
<dbReference type="Pfam" id="PF10545">
    <property type="entry name" value="MADF_DNA_bdg"/>
    <property type="match status" value="1"/>
</dbReference>
<evidence type="ECO:0000313" key="3">
    <source>
        <dbReference type="Proteomes" id="UP000694920"/>
    </source>
</evidence>